<feature type="region of interest" description="Disordered" evidence="1">
    <location>
        <begin position="1"/>
        <end position="20"/>
    </location>
</feature>
<reference evidence="2 3" key="1">
    <citation type="submission" date="2013-05" db="EMBL/GenBank/DDBJ databases">
        <authorList>
            <person name="Harkins D.M."/>
            <person name="Durkin A.S."/>
            <person name="Brinkac L.M."/>
            <person name="Haft D.H."/>
            <person name="Selengut J.D."/>
            <person name="Sanka R."/>
            <person name="DePew J."/>
            <person name="Purushe J."/>
            <person name="Hartskeerl R.A."/>
            <person name="Ahmed A."/>
            <person name="van der Linden H."/>
            <person name="Goris M.G.A."/>
            <person name="Vinetz J.M."/>
            <person name="Sutton G.G."/>
            <person name="Nierman W.C."/>
            <person name="Fouts D.E."/>
        </authorList>
    </citation>
    <scope>NUCLEOTIDE SEQUENCE [LARGE SCALE GENOMIC DNA]</scope>
    <source>
        <strain evidence="2 3">10</strain>
    </source>
</reference>
<protein>
    <submittedName>
        <fullName evidence="2">Uncharacterized protein</fullName>
    </submittedName>
</protein>
<accession>V6HD98</accession>
<name>V6HD98_9LEPT</name>
<sequence length="59" mass="6365">MAISKKPKKIPVSSLQTGQSVWEPGGSVFSNDESFAIIPESDTVSQLGKSGFYLFSINE</sequence>
<gene>
    <name evidence="2" type="ORF">LEP1GSC047_3775</name>
</gene>
<evidence type="ECO:0000256" key="1">
    <source>
        <dbReference type="SAM" id="MobiDB-lite"/>
    </source>
</evidence>
<dbReference type="AlphaFoldDB" id="V6HD98"/>
<organism evidence="2 3">
    <name type="scientific">Leptospira inadai serovar Lyme str. 10</name>
    <dbReference type="NCBI Taxonomy" id="1049790"/>
    <lineage>
        <taxon>Bacteria</taxon>
        <taxon>Pseudomonadati</taxon>
        <taxon>Spirochaetota</taxon>
        <taxon>Spirochaetia</taxon>
        <taxon>Leptospirales</taxon>
        <taxon>Leptospiraceae</taxon>
        <taxon>Leptospira</taxon>
    </lineage>
</organism>
<dbReference type="STRING" id="1049790.LEP1GSC047_3775"/>
<comment type="caution">
    <text evidence="2">The sequence shown here is derived from an EMBL/GenBank/DDBJ whole genome shotgun (WGS) entry which is preliminary data.</text>
</comment>
<dbReference type="EMBL" id="AHMM02000015">
    <property type="protein sequence ID" value="EQA37792.1"/>
    <property type="molecule type" value="Genomic_DNA"/>
</dbReference>
<proteinExistence type="predicted"/>
<evidence type="ECO:0000313" key="3">
    <source>
        <dbReference type="Proteomes" id="UP000018719"/>
    </source>
</evidence>
<dbReference type="Proteomes" id="UP000018719">
    <property type="component" value="Unassembled WGS sequence"/>
</dbReference>
<dbReference type="RefSeq" id="WP_020988420.1">
    <property type="nucleotide sequence ID" value="NZ_AHMM02000015.1"/>
</dbReference>
<evidence type="ECO:0000313" key="2">
    <source>
        <dbReference type="EMBL" id="EQA37792.1"/>
    </source>
</evidence>